<evidence type="ECO:0000256" key="4">
    <source>
        <dbReference type="ARBA" id="ARBA00022912"/>
    </source>
</evidence>
<dbReference type="InterPro" id="IPR000387">
    <property type="entry name" value="Tyr_Pase_dom"/>
</dbReference>
<dbReference type="SMART" id="SM00404">
    <property type="entry name" value="PTPc_motif"/>
    <property type="match status" value="1"/>
</dbReference>
<evidence type="ECO:0000313" key="7">
    <source>
        <dbReference type="Proteomes" id="UP000694843"/>
    </source>
</evidence>
<dbReference type="PANTHER" id="PTHR19134:SF562">
    <property type="entry name" value="PROTEIN-TYROSINE-PHOSPHATASE"/>
    <property type="match status" value="1"/>
</dbReference>
<dbReference type="EC" id="3.1.3.48" evidence="2"/>
<comment type="similarity">
    <text evidence="1">Belongs to the protein-tyrosine phosphatase family.</text>
</comment>
<dbReference type="Pfam" id="PF00102">
    <property type="entry name" value="Y_phosphatase"/>
    <property type="match status" value="1"/>
</dbReference>
<dbReference type="Proteomes" id="UP000694843">
    <property type="component" value="Unplaced"/>
</dbReference>
<dbReference type="OrthoDB" id="10253954at2759"/>
<dbReference type="KEGG" id="hazt:108664546"/>
<protein>
    <recommendedName>
        <fullName evidence="2">protein-tyrosine-phosphatase</fullName>
        <ecNumber evidence="2">3.1.3.48</ecNumber>
    </recommendedName>
</protein>
<evidence type="ECO:0000256" key="2">
    <source>
        <dbReference type="ARBA" id="ARBA00013064"/>
    </source>
</evidence>
<dbReference type="InterPro" id="IPR050348">
    <property type="entry name" value="Protein-Tyr_Phosphatase"/>
</dbReference>
<dbReference type="InterPro" id="IPR003595">
    <property type="entry name" value="Tyr_Pase_cat"/>
</dbReference>
<dbReference type="Gene3D" id="3.90.190.10">
    <property type="entry name" value="Protein tyrosine phosphatase superfamily"/>
    <property type="match status" value="1"/>
</dbReference>
<evidence type="ECO:0000259" key="5">
    <source>
        <dbReference type="PROSITE" id="PS50055"/>
    </source>
</evidence>
<dbReference type="PROSITE" id="PS50055">
    <property type="entry name" value="TYR_PHOSPHATASE_PTP"/>
    <property type="match status" value="1"/>
</dbReference>
<dbReference type="PROSITE" id="PS50056">
    <property type="entry name" value="TYR_PHOSPHATASE_2"/>
    <property type="match status" value="1"/>
</dbReference>
<reference evidence="8" key="1">
    <citation type="submission" date="2025-08" db="UniProtKB">
        <authorList>
            <consortium name="RefSeq"/>
        </authorList>
    </citation>
    <scope>IDENTIFICATION</scope>
    <source>
        <tissue evidence="8">Whole organism</tissue>
    </source>
</reference>
<dbReference type="PANTHER" id="PTHR19134">
    <property type="entry name" value="RECEPTOR-TYPE TYROSINE-PROTEIN PHOSPHATASE"/>
    <property type="match status" value="1"/>
</dbReference>
<sequence>MVTKKQKFLQDAVGSVRFIACQGPKPGTVSDFWHMVWQEQVKIIVMLTNCYEGSEAKCATYWPEDVKSSFVAEKYIVTLLAEEEGSDYTQRKLLLQNEPRPAREIVQLHFTSWPAHGVPTSEAGLLRLICSVKELVGNFEVPQASIVVHCRTGTFIALWNLQQQHQRGAPIDIDATILKIREDRNLLVQSKEQYLYIFKCFAEYLRSHEIFDEYGSNSLATTSGDVRVVPSSNSTEPDDEAECAEALLKMEV</sequence>
<evidence type="ECO:0000313" key="8">
    <source>
        <dbReference type="RefSeq" id="XP_047736734.1"/>
    </source>
</evidence>
<dbReference type="InterPro" id="IPR000242">
    <property type="entry name" value="PTP_cat"/>
</dbReference>
<dbReference type="SMART" id="SM00194">
    <property type="entry name" value="PTPc"/>
    <property type="match status" value="1"/>
</dbReference>
<name>A0A979FKE9_HYAAZ</name>
<dbReference type="GeneID" id="108664546"/>
<dbReference type="AlphaFoldDB" id="A0A979FKE9"/>
<dbReference type="CDD" id="cd00047">
    <property type="entry name" value="PTPc"/>
    <property type="match status" value="1"/>
</dbReference>
<evidence type="ECO:0000256" key="1">
    <source>
        <dbReference type="ARBA" id="ARBA00009580"/>
    </source>
</evidence>
<dbReference type="SUPFAM" id="SSF52799">
    <property type="entry name" value="(Phosphotyrosine protein) phosphatases II"/>
    <property type="match status" value="1"/>
</dbReference>
<dbReference type="PRINTS" id="PR00700">
    <property type="entry name" value="PRTYPHPHTASE"/>
</dbReference>
<accession>A0A979FKE9</accession>
<dbReference type="RefSeq" id="XP_047736734.1">
    <property type="nucleotide sequence ID" value="XM_047880778.1"/>
</dbReference>
<evidence type="ECO:0000256" key="3">
    <source>
        <dbReference type="ARBA" id="ARBA00022801"/>
    </source>
</evidence>
<proteinExistence type="inferred from homology"/>
<keyword evidence="7" id="KW-1185">Reference proteome</keyword>
<dbReference type="GO" id="GO:0008045">
    <property type="term" value="P:motor neuron axon guidance"/>
    <property type="evidence" value="ECO:0007669"/>
    <property type="project" value="TreeGrafter"/>
</dbReference>
<keyword evidence="3" id="KW-0378">Hydrolase</keyword>
<dbReference type="InterPro" id="IPR029021">
    <property type="entry name" value="Prot-tyrosine_phosphatase-like"/>
</dbReference>
<feature type="domain" description="Tyrosine-protein phosphatase" evidence="5">
    <location>
        <begin position="1"/>
        <end position="204"/>
    </location>
</feature>
<feature type="domain" description="Tyrosine specific protein phosphatases" evidence="6">
    <location>
        <begin position="126"/>
        <end position="195"/>
    </location>
</feature>
<organism evidence="7 8">
    <name type="scientific">Hyalella azteca</name>
    <name type="common">Amphipod</name>
    <dbReference type="NCBI Taxonomy" id="294128"/>
    <lineage>
        <taxon>Eukaryota</taxon>
        <taxon>Metazoa</taxon>
        <taxon>Ecdysozoa</taxon>
        <taxon>Arthropoda</taxon>
        <taxon>Crustacea</taxon>
        <taxon>Multicrustacea</taxon>
        <taxon>Malacostraca</taxon>
        <taxon>Eumalacostraca</taxon>
        <taxon>Peracarida</taxon>
        <taxon>Amphipoda</taxon>
        <taxon>Senticaudata</taxon>
        <taxon>Talitrida</taxon>
        <taxon>Talitroidea</taxon>
        <taxon>Hyalellidae</taxon>
        <taxon>Hyalella</taxon>
    </lineage>
</organism>
<evidence type="ECO:0000259" key="6">
    <source>
        <dbReference type="PROSITE" id="PS50056"/>
    </source>
</evidence>
<gene>
    <name evidence="8" type="primary">LOC108664546</name>
</gene>
<dbReference type="GO" id="GO:0004725">
    <property type="term" value="F:protein tyrosine phosphatase activity"/>
    <property type="evidence" value="ECO:0007669"/>
    <property type="project" value="UniProtKB-EC"/>
</dbReference>
<dbReference type="OMA" id="ELMESQC"/>
<keyword evidence="4" id="KW-0904">Protein phosphatase</keyword>